<gene>
    <name evidence="2" type="ORF">FisN_13Lh130</name>
</gene>
<accession>A0A1Z5JFB0</accession>
<proteinExistence type="inferred from homology"/>
<dbReference type="Proteomes" id="UP000198406">
    <property type="component" value="Unassembled WGS sequence"/>
</dbReference>
<dbReference type="InParanoid" id="A0A1Z5JFB0"/>
<evidence type="ECO:0000313" key="3">
    <source>
        <dbReference type="Proteomes" id="UP000198406"/>
    </source>
</evidence>
<organism evidence="2 3">
    <name type="scientific">Fistulifera solaris</name>
    <name type="common">Oleaginous diatom</name>
    <dbReference type="NCBI Taxonomy" id="1519565"/>
    <lineage>
        <taxon>Eukaryota</taxon>
        <taxon>Sar</taxon>
        <taxon>Stramenopiles</taxon>
        <taxon>Ochrophyta</taxon>
        <taxon>Bacillariophyta</taxon>
        <taxon>Bacillariophyceae</taxon>
        <taxon>Bacillariophycidae</taxon>
        <taxon>Naviculales</taxon>
        <taxon>Naviculaceae</taxon>
        <taxon>Fistulifera</taxon>
    </lineage>
</organism>
<dbReference type="Pfam" id="PF05811">
    <property type="entry name" value="DUF842"/>
    <property type="match status" value="1"/>
</dbReference>
<dbReference type="PANTHER" id="PTHR21096:SF0">
    <property type="entry name" value="PROTEIN FAM136A"/>
    <property type="match status" value="1"/>
</dbReference>
<dbReference type="AlphaFoldDB" id="A0A1Z5JFB0"/>
<dbReference type="FunCoup" id="A0A1Z5JFB0">
    <property type="interactions" value="46"/>
</dbReference>
<reference evidence="2 3" key="1">
    <citation type="journal article" date="2015" name="Plant Cell">
        <title>Oil accumulation by the oleaginous diatom Fistulifera solaris as revealed by the genome and transcriptome.</title>
        <authorList>
            <person name="Tanaka T."/>
            <person name="Maeda Y."/>
            <person name="Veluchamy A."/>
            <person name="Tanaka M."/>
            <person name="Abida H."/>
            <person name="Marechal E."/>
            <person name="Bowler C."/>
            <person name="Muto M."/>
            <person name="Sunaga Y."/>
            <person name="Tanaka M."/>
            <person name="Yoshino T."/>
            <person name="Taniguchi T."/>
            <person name="Fukuda Y."/>
            <person name="Nemoto M."/>
            <person name="Matsumoto M."/>
            <person name="Wong P.S."/>
            <person name="Aburatani S."/>
            <person name="Fujibuchi W."/>
        </authorList>
    </citation>
    <scope>NUCLEOTIDE SEQUENCE [LARGE SCALE GENOMIC DNA]</scope>
    <source>
        <strain evidence="2 3">JPCC DA0580</strain>
    </source>
</reference>
<dbReference type="EMBL" id="BDSP01000053">
    <property type="protein sequence ID" value="GAX12659.1"/>
    <property type="molecule type" value="Genomic_DNA"/>
</dbReference>
<keyword evidence="3" id="KW-1185">Reference proteome</keyword>
<comment type="similarity">
    <text evidence="1">Belongs to the FAM136 family.</text>
</comment>
<dbReference type="OrthoDB" id="9975421at2759"/>
<dbReference type="PANTHER" id="PTHR21096">
    <property type="entry name" value="PROTEIN FAM136A"/>
    <property type="match status" value="1"/>
</dbReference>
<dbReference type="GO" id="GO:0005737">
    <property type="term" value="C:cytoplasm"/>
    <property type="evidence" value="ECO:0007669"/>
    <property type="project" value="TreeGrafter"/>
</dbReference>
<comment type="caution">
    <text evidence="2">The sequence shown here is derived from an EMBL/GenBank/DDBJ whole genome shotgun (WGS) entry which is preliminary data.</text>
</comment>
<sequence length="151" mass="17009">MSNPEVQAKAQALMAKLEGQERIVIDEIQRLHVRKQAREAYACCVACFDKAGTAGPSETLGRCVQNCQMPYQQASNILQQEVSNYKNRLGRSMQDCQDKVRDMLNPGDENDARKMRKVEDTWLSCTAKSVDEHIALLKPLKDRIAKQLAGK</sequence>
<evidence type="ECO:0008006" key="4">
    <source>
        <dbReference type="Google" id="ProtNLM"/>
    </source>
</evidence>
<dbReference type="InterPro" id="IPR008560">
    <property type="entry name" value="DUF842_euk"/>
</dbReference>
<protein>
    <recommendedName>
        <fullName evidence="4">Protein FAM136A</fullName>
    </recommendedName>
</protein>
<evidence type="ECO:0000256" key="1">
    <source>
        <dbReference type="ARBA" id="ARBA00009952"/>
    </source>
</evidence>
<evidence type="ECO:0000313" key="2">
    <source>
        <dbReference type="EMBL" id="GAX12659.1"/>
    </source>
</evidence>
<name>A0A1Z5JFB0_FISSO</name>